<dbReference type="EMBL" id="CAADFS010000018">
    <property type="protein sequence ID" value="VFK43730.1"/>
    <property type="molecule type" value="Genomic_DNA"/>
</dbReference>
<evidence type="ECO:0008006" key="2">
    <source>
        <dbReference type="Google" id="ProtNLM"/>
    </source>
</evidence>
<dbReference type="AlphaFoldDB" id="A0A450YQA8"/>
<accession>A0A450YQA8</accession>
<organism evidence="1">
    <name type="scientific">Candidatus Kentrum sp. TC</name>
    <dbReference type="NCBI Taxonomy" id="2126339"/>
    <lineage>
        <taxon>Bacteria</taxon>
        <taxon>Pseudomonadati</taxon>
        <taxon>Pseudomonadota</taxon>
        <taxon>Gammaproteobacteria</taxon>
        <taxon>Candidatus Kentrum</taxon>
    </lineage>
</organism>
<reference evidence="1" key="1">
    <citation type="submission" date="2019-02" db="EMBL/GenBank/DDBJ databases">
        <authorList>
            <person name="Gruber-Vodicka R. H."/>
            <person name="Seah K. B. B."/>
        </authorList>
    </citation>
    <scope>NUCLEOTIDE SEQUENCE</scope>
    <source>
        <strain evidence="1">BECK_BZ123</strain>
    </source>
</reference>
<sequence length="84" mass="9347">MYTSYRLNADELTPGFLDALKTLFKHKTIEISVCDAEQAEQDETVYLLANPANRARLLAAVENVANGQNLVSVDLDDVAHENRL</sequence>
<proteinExistence type="predicted"/>
<gene>
    <name evidence="1" type="ORF">BECKTC1821D_GA0114238_101811</name>
</gene>
<evidence type="ECO:0000313" key="1">
    <source>
        <dbReference type="EMBL" id="VFK43730.1"/>
    </source>
</evidence>
<protein>
    <recommendedName>
        <fullName evidence="2">Antitoxin YefM</fullName>
    </recommendedName>
</protein>
<name>A0A450YQA8_9GAMM</name>
<dbReference type="Gene3D" id="6.10.250.330">
    <property type="match status" value="1"/>
</dbReference>